<dbReference type="GO" id="GO:0005739">
    <property type="term" value="C:mitochondrion"/>
    <property type="evidence" value="ECO:0007669"/>
    <property type="project" value="UniProtKB-SubCell"/>
</dbReference>
<proteinExistence type="inferred from homology"/>
<dbReference type="PANTHER" id="PTHR22977:SF1">
    <property type="entry name" value="COX ASSEMBLY MITOCHONDRIAL PROTEIN 2 HOMOLOG"/>
    <property type="match status" value="1"/>
</dbReference>
<feature type="region of interest" description="Disordered" evidence="6">
    <location>
        <begin position="86"/>
        <end position="112"/>
    </location>
</feature>
<sequence>MHNDLSPHLHTDECNELISLLKQCHKEHNFLKFFGTCNDADRAMRHCLKKEVCHLLFLFFATNTSYLFYYLRLFLFVCLFYSSETGQAGTQQTACTRNEKEAERRTQRASLK</sequence>
<keyword evidence="7" id="KW-0812">Transmembrane</keyword>
<name>A0A8C6P9L5_NOTFU</name>
<comment type="similarity">
    <text evidence="2 5">Belongs to the CMC family.</text>
</comment>
<protein>
    <recommendedName>
        <fullName evidence="5">COX assembly mitochondrial protein</fullName>
    </recommendedName>
</protein>
<accession>A0A8C6P9L5</accession>
<dbReference type="Proteomes" id="UP000694548">
    <property type="component" value="Unassembled WGS sequence"/>
</dbReference>
<dbReference type="PANTHER" id="PTHR22977">
    <property type="entry name" value="COX ASSEMBLY MITOCHONDRIAL PROTEIN"/>
    <property type="match status" value="1"/>
</dbReference>
<evidence type="ECO:0000256" key="6">
    <source>
        <dbReference type="SAM" id="MobiDB-lite"/>
    </source>
</evidence>
<evidence type="ECO:0000256" key="4">
    <source>
        <dbReference type="ARBA" id="ARBA00023157"/>
    </source>
</evidence>
<feature type="transmembrane region" description="Helical" evidence="7">
    <location>
        <begin position="52"/>
        <end position="71"/>
    </location>
</feature>
<evidence type="ECO:0000313" key="9">
    <source>
        <dbReference type="Proteomes" id="UP000694548"/>
    </source>
</evidence>
<keyword evidence="3 5" id="KW-0496">Mitochondrion</keyword>
<keyword evidence="7" id="KW-1133">Transmembrane helix</keyword>
<evidence type="ECO:0000256" key="2">
    <source>
        <dbReference type="ARBA" id="ARBA00007347"/>
    </source>
</evidence>
<feature type="compositionally biased region" description="Basic and acidic residues" evidence="6">
    <location>
        <begin position="97"/>
        <end position="106"/>
    </location>
</feature>
<gene>
    <name evidence="8" type="primary">CMC2</name>
    <name evidence="8" type="synonym">cmc2</name>
</gene>
<dbReference type="InterPro" id="IPR013892">
    <property type="entry name" value="Cyt_c_biogenesis_Cmc1-like"/>
</dbReference>
<reference evidence="8" key="2">
    <citation type="submission" date="2025-09" db="UniProtKB">
        <authorList>
            <consortium name="Ensembl"/>
        </authorList>
    </citation>
    <scope>IDENTIFICATION</scope>
</reference>
<evidence type="ECO:0000256" key="5">
    <source>
        <dbReference type="RuleBase" id="RU364104"/>
    </source>
</evidence>
<dbReference type="GeneTree" id="ENSGT00390000016908"/>
<organism evidence="8 9">
    <name type="scientific">Nothobranchius furzeri</name>
    <name type="common">Turquoise killifish</name>
    <dbReference type="NCBI Taxonomy" id="105023"/>
    <lineage>
        <taxon>Eukaryota</taxon>
        <taxon>Metazoa</taxon>
        <taxon>Chordata</taxon>
        <taxon>Craniata</taxon>
        <taxon>Vertebrata</taxon>
        <taxon>Euteleostomi</taxon>
        <taxon>Actinopterygii</taxon>
        <taxon>Neopterygii</taxon>
        <taxon>Teleostei</taxon>
        <taxon>Neoteleostei</taxon>
        <taxon>Acanthomorphata</taxon>
        <taxon>Ovalentaria</taxon>
        <taxon>Atherinomorphae</taxon>
        <taxon>Cyprinodontiformes</taxon>
        <taxon>Nothobranchiidae</taxon>
        <taxon>Nothobranchius</taxon>
    </lineage>
</organism>
<keyword evidence="4" id="KW-1015">Disulfide bond</keyword>
<evidence type="ECO:0000256" key="3">
    <source>
        <dbReference type="ARBA" id="ARBA00023128"/>
    </source>
</evidence>
<keyword evidence="9" id="KW-1185">Reference proteome</keyword>
<evidence type="ECO:0000313" key="8">
    <source>
        <dbReference type="Ensembl" id="ENSNFUP00015040541.1"/>
    </source>
</evidence>
<evidence type="ECO:0000256" key="7">
    <source>
        <dbReference type="SAM" id="Phobius"/>
    </source>
</evidence>
<keyword evidence="7" id="KW-0472">Membrane</keyword>
<evidence type="ECO:0000256" key="1">
    <source>
        <dbReference type="ARBA" id="ARBA00004173"/>
    </source>
</evidence>
<dbReference type="Ensembl" id="ENSNFUT00015042318.1">
    <property type="protein sequence ID" value="ENSNFUP00015040541.1"/>
    <property type="gene ID" value="ENSNFUG00015019461.1"/>
</dbReference>
<dbReference type="Pfam" id="PF08583">
    <property type="entry name" value="Cmc1"/>
    <property type="match status" value="1"/>
</dbReference>
<dbReference type="AlphaFoldDB" id="A0A8C6P9L5"/>
<reference evidence="8" key="1">
    <citation type="submission" date="2025-08" db="UniProtKB">
        <authorList>
            <consortium name="Ensembl"/>
        </authorList>
    </citation>
    <scope>IDENTIFICATION</scope>
</reference>
<dbReference type="PROSITE" id="PS51808">
    <property type="entry name" value="CHCH"/>
    <property type="match status" value="1"/>
</dbReference>
<comment type="subcellular location">
    <subcellularLocation>
        <location evidence="1 5">Mitochondrion</location>
    </subcellularLocation>
</comment>